<feature type="transmembrane region" description="Helical" evidence="2">
    <location>
        <begin position="32"/>
        <end position="54"/>
    </location>
</feature>
<dbReference type="RefSeq" id="WP_058356374.1">
    <property type="nucleotide sequence ID" value="NZ_CABKVG010000009.1"/>
</dbReference>
<proteinExistence type="predicted"/>
<dbReference type="EMBL" id="CP091511">
    <property type="protein sequence ID" value="UOO88195.1"/>
    <property type="molecule type" value="Genomic_DNA"/>
</dbReference>
<evidence type="ECO:0000256" key="2">
    <source>
        <dbReference type="SAM" id="Phobius"/>
    </source>
</evidence>
<feature type="compositionally biased region" description="Polar residues" evidence="1">
    <location>
        <begin position="1"/>
        <end position="18"/>
    </location>
</feature>
<keyword evidence="2" id="KW-0812">Transmembrane</keyword>
<dbReference type="Proteomes" id="UP000832011">
    <property type="component" value="Chromosome"/>
</dbReference>
<keyword evidence="2" id="KW-0472">Membrane</keyword>
<feature type="region of interest" description="Disordered" evidence="1">
    <location>
        <begin position="1"/>
        <end position="22"/>
    </location>
</feature>
<protein>
    <submittedName>
        <fullName evidence="3">Uncharacterized protein</fullName>
    </submittedName>
</protein>
<accession>A0ABY4DXE4</accession>
<gene>
    <name evidence="3" type="ORF">LVJ82_11935</name>
</gene>
<sequence length="203" mass="22051">MNKQLPTAHAEQTQTLPDNTPPFRPQYPTIKVLIGFSLAPVFATLMITLLMVIFTLTLEIFIYFPMAVYFAMMVYGIPAFITGAIISANRWHKDGSGMMKATLTGMLCSSWPILLGNISFLLLGMAFVAAVTSHILAHIVLPQPALTQAPAAPPSIPNPETPALTSELAADEASAIPTATAPTDSVYYLKDLPRFRQSQQQSE</sequence>
<evidence type="ECO:0000256" key="1">
    <source>
        <dbReference type="SAM" id="MobiDB-lite"/>
    </source>
</evidence>
<evidence type="ECO:0000313" key="4">
    <source>
        <dbReference type="Proteomes" id="UP000832011"/>
    </source>
</evidence>
<feature type="transmembrane region" description="Helical" evidence="2">
    <location>
        <begin position="60"/>
        <end position="86"/>
    </location>
</feature>
<name>A0ABY4DXE4_9NEIS</name>
<evidence type="ECO:0000313" key="3">
    <source>
        <dbReference type="EMBL" id="UOO88195.1"/>
    </source>
</evidence>
<organism evidence="3 4">
    <name type="scientific">Vitreoscilla massiliensis</name>
    <dbReference type="NCBI Taxonomy" id="1689272"/>
    <lineage>
        <taxon>Bacteria</taxon>
        <taxon>Pseudomonadati</taxon>
        <taxon>Pseudomonadota</taxon>
        <taxon>Betaproteobacteria</taxon>
        <taxon>Neisseriales</taxon>
        <taxon>Neisseriaceae</taxon>
        <taxon>Vitreoscilla</taxon>
    </lineage>
</organism>
<keyword evidence="2" id="KW-1133">Transmembrane helix</keyword>
<keyword evidence="4" id="KW-1185">Reference proteome</keyword>
<reference evidence="3 4" key="1">
    <citation type="journal article" date="2022" name="Res Sq">
        <title>Evolution of multicellular longitudinally dividing oral cavity symbionts (Neisseriaceae).</title>
        <authorList>
            <person name="Nyongesa S."/>
            <person name="Weber P."/>
            <person name="Bernet E."/>
            <person name="Pullido F."/>
            <person name="Nieckarz M."/>
            <person name="Delaby M."/>
            <person name="Nieves C."/>
            <person name="Viehboeck T."/>
            <person name="Krause N."/>
            <person name="Rivera-Millot A."/>
            <person name="Nakamura A."/>
            <person name="Vischer N."/>
            <person name="VanNieuwenhze M."/>
            <person name="Brun Y."/>
            <person name="Cava F."/>
            <person name="Bulgheresi S."/>
            <person name="Veyrier F."/>
        </authorList>
    </citation>
    <scope>NUCLEOTIDE SEQUENCE [LARGE SCALE GENOMIC DNA]</scope>
    <source>
        <strain evidence="3 4">SN4</strain>
    </source>
</reference>